<evidence type="ECO:0000313" key="8">
    <source>
        <dbReference type="EMBL" id="RKN79095.1"/>
    </source>
</evidence>
<keyword evidence="1" id="KW-1003">Cell membrane</keyword>
<dbReference type="SUPFAM" id="SSF53850">
    <property type="entry name" value="Periplasmic binding protein-like II"/>
    <property type="match status" value="1"/>
</dbReference>
<evidence type="ECO:0000256" key="1">
    <source>
        <dbReference type="ARBA" id="ARBA00022475"/>
    </source>
</evidence>
<comment type="caution">
    <text evidence="8">The sequence shown here is derived from an EMBL/GenBank/DDBJ whole genome shotgun (WGS) entry which is preliminary data.</text>
</comment>
<dbReference type="Proteomes" id="UP000282311">
    <property type="component" value="Unassembled WGS sequence"/>
</dbReference>
<evidence type="ECO:0000256" key="3">
    <source>
        <dbReference type="ARBA" id="ARBA00023136"/>
    </source>
</evidence>
<feature type="chain" id="PRO_5038906484" evidence="7">
    <location>
        <begin position="26"/>
        <end position="445"/>
    </location>
</feature>
<proteinExistence type="predicted"/>
<dbReference type="InterPro" id="IPR006059">
    <property type="entry name" value="SBP"/>
</dbReference>
<keyword evidence="2 7" id="KW-0732">Signal</keyword>
<evidence type="ECO:0000256" key="5">
    <source>
        <dbReference type="ARBA" id="ARBA00023288"/>
    </source>
</evidence>
<sequence length="445" mass="48842">MWNKTMRTVATLGMLGTILSACGNAGTPETGGAGTPAAPKPSEPPAPVKLTLLLDSATLSKDEFDNLIVAPIKAKYPHISMEMVTNTNKDKDAGVQDFISSGQFPDLVFSTYPRITNYRELKAVEDITPYVTKRSIDLKKFDPAALQTAQVYSGDGKLYALPFSLNFTATFYNKDLFDKFGVPYPKDGWTWDDALDTTKKLTRTLEGTEYKGAFVQGIGDVSTQLSLSRIDPKTGKANLVAQDQWKRLFDMYKAITDIPGNKDALAGTTLNDGFLKNQTVAMAISYDARIAALEKLYGTPQNFNWDLTQFPSFKEKPNTTVASSGHFLMLSSLGKHKEDAFSVIELLGSADIQKMITDYGRYTALADQSIKEMYGRNIKSLQGKNTKAVFKSQFAPPVPPHKNADLVFTHINQALTRVINGEIDVNTAIREAEEAANKEIAAKGN</sequence>
<feature type="signal peptide" evidence="7">
    <location>
        <begin position="1"/>
        <end position="25"/>
    </location>
</feature>
<keyword evidence="9" id="KW-1185">Reference proteome</keyword>
<protein>
    <submittedName>
        <fullName evidence="8">Extracellular solute-binding protein</fullName>
    </submittedName>
</protein>
<dbReference type="OrthoDB" id="2549165at2"/>
<feature type="region of interest" description="Disordered" evidence="6">
    <location>
        <begin position="26"/>
        <end position="46"/>
    </location>
</feature>
<dbReference type="InterPro" id="IPR050490">
    <property type="entry name" value="Bact_solute-bd_prot1"/>
</dbReference>
<dbReference type="Gene3D" id="3.40.190.10">
    <property type="entry name" value="Periplasmic binding protein-like II"/>
    <property type="match status" value="1"/>
</dbReference>
<accession>A0A3B0BZM7</accession>
<dbReference type="PANTHER" id="PTHR43649:SF33">
    <property type="entry name" value="POLYGALACTURONAN_RHAMNOGALACTURONAN-BINDING PROTEIN YTCQ"/>
    <property type="match status" value="1"/>
</dbReference>
<keyword evidence="5" id="KW-0449">Lipoprotein</keyword>
<dbReference type="RefSeq" id="WP_120749150.1">
    <property type="nucleotide sequence ID" value="NZ_RBAH01000016.1"/>
</dbReference>
<evidence type="ECO:0000256" key="6">
    <source>
        <dbReference type="SAM" id="MobiDB-lite"/>
    </source>
</evidence>
<dbReference type="EMBL" id="RBAH01000016">
    <property type="protein sequence ID" value="RKN79095.1"/>
    <property type="molecule type" value="Genomic_DNA"/>
</dbReference>
<keyword evidence="4" id="KW-0564">Palmitate</keyword>
<dbReference type="AlphaFoldDB" id="A0A3B0BZM7"/>
<gene>
    <name evidence="8" type="ORF">D7M11_20625</name>
</gene>
<dbReference type="PANTHER" id="PTHR43649">
    <property type="entry name" value="ARABINOSE-BINDING PROTEIN-RELATED"/>
    <property type="match status" value="1"/>
</dbReference>
<evidence type="ECO:0000256" key="4">
    <source>
        <dbReference type="ARBA" id="ARBA00023139"/>
    </source>
</evidence>
<name>A0A3B0BZM7_9BACL</name>
<evidence type="ECO:0000313" key="9">
    <source>
        <dbReference type="Proteomes" id="UP000282311"/>
    </source>
</evidence>
<dbReference type="PROSITE" id="PS51257">
    <property type="entry name" value="PROKAR_LIPOPROTEIN"/>
    <property type="match status" value="1"/>
</dbReference>
<reference evidence="8 9" key="1">
    <citation type="journal article" date="2007" name="Int. J. Syst. Evol. Microbiol.">
        <title>Paenibacillus ginsengarvi sp. nov., isolated from soil from ginseng cultivation.</title>
        <authorList>
            <person name="Yoon M.H."/>
            <person name="Ten L.N."/>
            <person name="Im W.T."/>
        </authorList>
    </citation>
    <scope>NUCLEOTIDE SEQUENCE [LARGE SCALE GENOMIC DNA]</scope>
    <source>
        <strain evidence="8 9">KCTC 13059</strain>
    </source>
</reference>
<evidence type="ECO:0000256" key="2">
    <source>
        <dbReference type="ARBA" id="ARBA00022729"/>
    </source>
</evidence>
<keyword evidence="3" id="KW-0472">Membrane</keyword>
<organism evidence="8 9">
    <name type="scientific">Paenibacillus ginsengarvi</name>
    <dbReference type="NCBI Taxonomy" id="400777"/>
    <lineage>
        <taxon>Bacteria</taxon>
        <taxon>Bacillati</taxon>
        <taxon>Bacillota</taxon>
        <taxon>Bacilli</taxon>
        <taxon>Bacillales</taxon>
        <taxon>Paenibacillaceae</taxon>
        <taxon>Paenibacillus</taxon>
    </lineage>
</organism>
<dbReference type="Pfam" id="PF01547">
    <property type="entry name" value="SBP_bac_1"/>
    <property type="match status" value="1"/>
</dbReference>
<evidence type="ECO:0000256" key="7">
    <source>
        <dbReference type="SAM" id="SignalP"/>
    </source>
</evidence>